<dbReference type="Pfam" id="PF05729">
    <property type="entry name" value="NACHT"/>
    <property type="match status" value="1"/>
</dbReference>
<dbReference type="Gene3D" id="1.10.533.10">
    <property type="entry name" value="Death Domain, Fas"/>
    <property type="match status" value="1"/>
</dbReference>
<dbReference type="GO" id="GO:0045087">
    <property type="term" value="P:innate immune response"/>
    <property type="evidence" value="ECO:0007669"/>
    <property type="project" value="UniProtKB-KW"/>
</dbReference>
<dbReference type="InterPro" id="IPR041267">
    <property type="entry name" value="NLRP_HD2"/>
</dbReference>
<dbReference type="SMART" id="SM01289">
    <property type="entry name" value="PYRIN"/>
    <property type="match status" value="1"/>
</dbReference>
<dbReference type="InterPro" id="IPR041075">
    <property type="entry name" value="NOD1/2_WH"/>
</dbReference>
<keyword evidence="9" id="KW-0547">Nucleotide-binding</keyword>
<keyword evidence="13" id="KW-0832">Ubl conjugation</keyword>
<dbReference type="PANTHER" id="PTHR45690">
    <property type="entry name" value="NACHT, LRR AND PYD DOMAINS-CONTAINING PROTEIN 12"/>
    <property type="match status" value="1"/>
</dbReference>
<dbReference type="PROSITE" id="PS50837">
    <property type="entry name" value="NACHT"/>
    <property type="match status" value="1"/>
</dbReference>
<dbReference type="SUPFAM" id="SSF47986">
    <property type="entry name" value="DEATH domain"/>
    <property type="match status" value="1"/>
</dbReference>
<dbReference type="InterPro" id="IPR007111">
    <property type="entry name" value="NACHT_NTPase"/>
</dbReference>
<evidence type="ECO:0000313" key="21">
    <source>
        <dbReference type="EMBL" id="KAJ1095632.1"/>
    </source>
</evidence>
<evidence type="ECO:0000259" key="20">
    <source>
        <dbReference type="PROSITE" id="PS50837"/>
    </source>
</evidence>
<evidence type="ECO:0000313" key="22">
    <source>
        <dbReference type="Proteomes" id="UP001066276"/>
    </source>
</evidence>
<reference evidence="21" key="1">
    <citation type="journal article" date="2022" name="bioRxiv">
        <title>Sequencing and chromosome-scale assembly of the giantPleurodeles waltlgenome.</title>
        <authorList>
            <person name="Brown T."/>
            <person name="Elewa A."/>
            <person name="Iarovenko S."/>
            <person name="Subramanian E."/>
            <person name="Araus A.J."/>
            <person name="Petzold A."/>
            <person name="Susuki M."/>
            <person name="Suzuki K.-i.T."/>
            <person name="Hayashi T."/>
            <person name="Toyoda A."/>
            <person name="Oliveira C."/>
            <person name="Osipova E."/>
            <person name="Leigh N.D."/>
            <person name="Simon A."/>
            <person name="Yun M.H."/>
        </authorList>
    </citation>
    <scope>NUCLEOTIDE SEQUENCE</scope>
    <source>
        <strain evidence="21">20211129_DDA</strain>
        <tissue evidence="21">Liver</tissue>
    </source>
</reference>
<dbReference type="GO" id="GO:0012505">
    <property type="term" value="C:endomembrane system"/>
    <property type="evidence" value="ECO:0007669"/>
    <property type="project" value="UniProtKB-SubCell"/>
</dbReference>
<keyword evidence="16" id="KW-0804">Transcription</keyword>
<dbReference type="EMBL" id="JANPWB010000014">
    <property type="protein sequence ID" value="KAJ1095632.1"/>
    <property type="molecule type" value="Genomic_DNA"/>
</dbReference>
<dbReference type="InterPro" id="IPR027417">
    <property type="entry name" value="P-loop_NTPase"/>
</dbReference>
<evidence type="ECO:0000256" key="12">
    <source>
        <dbReference type="ARBA" id="ARBA00022840"/>
    </source>
</evidence>
<evidence type="ECO:0000256" key="3">
    <source>
        <dbReference type="ARBA" id="ARBA00004555"/>
    </source>
</evidence>
<evidence type="ECO:0000256" key="18">
    <source>
        <dbReference type="ARBA" id="ARBA00023233"/>
    </source>
</evidence>
<dbReference type="InterPro" id="IPR032675">
    <property type="entry name" value="LRR_dom_sf"/>
</dbReference>
<keyword evidence="18" id="KW-1271">Inflammasome</keyword>
<feature type="domain" description="Pyrin" evidence="19">
    <location>
        <begin position="4"/>
        <end position="95"/>
    </location>
</feature>
<dbReference type="Pfam" id="PF17776">
    <property type="entry name" value="NLRC4_HD2"/>
    <property type="match status" value="1"/>
</dbReference>
<dbReference type="SMART" id="SM00368">
    <property type="entry name" value="LRR_RI"/>
    <property type="match status" value="4"/>
</dbReference>
<keyword evidence="22" id="KW-1185">Reference proteome</keyword>
<evidence type="ECO:0000256" key="7">
    <source>
        <dbReference type="ARBA" id="ARBA00022553"/>
    </source>
</evidence>
<evidence type="ECO:0000256" key="15">
    <source>
        <dbReference type="ARBA" id="ARBA00023034"/>
    </source>
</evidence>
<keyword evidence="10" id="KW-0378">Hydrolase</keyword>
<dbReference type="PANTHER" id="PTHR45690:SF19">
    <property type="entry name" value="NACHT, LRR AND PYD DOMAINS-CONTAINING PROTEIN 3"/>
    <property type="match status" value="1"/>
</dbReference>
<evidence type="ECO:0000256" key="17">
    <source>
        <dbReference type="ARBA" id="ARBA00023198"/>
    </source>
</evidence>
<evidence type="ECO:0000256" key="10">
    <source>
        <dbReference type="ARBA" id="ARBA00022801"/>
    </source>
</evidence>
<keyword evidence="14" id="KW-0805">Transcription regulation</keyword>
<dbReference type="PROSITE" id="PS50824">
    <property type="entry name" value="DAPIN"/>
    <property type="match status" value="1"/>
</dbReference>
<evidence type="ECO:0000256" key="2">
    <source>
        <dbReference type="ARBA" id="ARBA00004240"/>
    </source>
</evidence>
<name>A0AAV7LWU9_PLEWA</name>
<evidence type="ECO:0000256" key="6">
    <source>
        <dbReference type="ARBA" id="ARBA00022525"/>
    </source>
</evidence>
<keyword evidence="12" id="KW-0067">ATP-binding</keyword>
<dbReference type="Gene3D" id="3.40.50.300">
    <property type="entry name" value="P-loop containing nucleotide triphosphate hydrolases"/>
    <property type="match status" value="1"/>
</dbReference>
<evidence type="ECO:0000256" key="5">
    <source>
        <dbReference type="ARBA" id="ARBA00022490"/>
    </source>
</evidence>
<dbReference type="SUPFAM" id="SSF52540">
    <property type="entry name" value="P-loop containing nucleoside triphosphate hydrolases"/>
    <property type="match status" value="1"/>
</dbReference>
<proteinExistence type="predicted"/>
<keyword evidence="6" id="KW-0964">Secreted</keyword>
<keyword evidence="7" id="KW-0597">Phosphoprotein</keyword>
<dbReference type="GO" id="GO:0006954">
    <property type="term" value="P:inflammatory response"/>
    <property type="evidence" value="ECO:0007669"/>
    <property type="project" value="UniProtKB-KW"/>
</dbReference>
<evidence type="ECO:0000256" key="9">
    <source>
        <dbReference type="ARBA" id="ARBA00022741"/>
    </source>
</evidence>
<evidence type="ECO:0000256" key="1">
    <source>
        <dbReference type="ARBA" id="ARBA00004110"/>
    </source>
</evidence>
<dbReference type="Pfam" id="PF02758">
    <property type="entry name" value="PYRIN"/>
    <property type="match status" value="1"/>
</dbReference>
<evidence type="ECO:0000256" key="16">
    <source>
        <dbReference type="ARBA" id="ARBA00023163"/>
    </source>
</evidence>
<dbReference type="GO" id="GO:0061702">
    <property type="term" value="C:canonical inflammasome complex"/>
    <property type="evidence" value="ECO:0007669"/>
    <property type="project" value="UniProtKB-SubCell"/>
</dbReference>
<keyword evidence="5" id="KW-0963">Cytoplasm</keyword>
<keyword evidence="11" id="KW-0256">Endoplasmic reticulum</keyword>
<keyword evidence="17" id="KW-0395">Inflammatory response</keyword>
<keyword evidence="15" id="KW-0333">Golgi apparatus</keyword>
<organism evidence="21 22">
    <name type="scientific">Pleurodeles waltl</name>
    <name type="common">Iberian ribbed newt</name>
    <dbReference type="NCBI Taxonomy" id="8319"/>
    <lineage>
        <taxon>Eukaryota</taxon>
        <taxon>Metazoa</taxon>
        <taxon>Chordata</taxon>
        <taxon>Craniata</taxon>
        <taxon>Vertebrata</taxon>
        <taxon>Euteleostomi</taxon>
        <taxon>Amphibia</taxon>
        <taxon>Batrachia</taxon>
        <taxon>Caudata</taxon>
        <taxon>Salamandroidea</taxon>
        <taxon>Salamandridae</taxon>
        <taxon>Pleurodelinae</taxon>
        <taxon>Pleurodeles</taxon>
    </lineage>
</organism>
<protein>
    <submittedName>
        <fullName evidence="21">Uncharacterized protein</fullName>
    </submittedName>
</protein>
<dbReference type="Proteomes" id="UP001066276">
    <property type="component" value="Chromosome 10"/>
</dbReference>
<dbReference type="CDD" id="cd08321">
    <property type="entry name" value="Pyrin_ASC-like"/>
    <property type="match status" value="1"/>
</dbReference>
<evidence type="ECO:0000259" key="19">
    <source>
        <dbReference type="PROSITE" id="PS50824"/>
    </source>
</evidence>
<gene>
    <name evidence="21" type="ORF">NDU88_000791</name>
</gene>
<comment type="caution">
    <text evidence="21">The sequence shown here is derived from an EMBL/GenBank/DDBJ whole genome shotgun (WGS) entry which is preliminary data.</text>
</comment>
<keyword evidence="8" id="KW-0677">Repeat</keyword>
<dbReference type="InterPro" id="IPR004020">
    <property type="entry name" value="DAPIN"/>
</dbReference>
<comment type="subcellular location">
    <subcellularLocation>
        <location evidence="2">Endoplasmic reticulum</location>
    </subcellularLocation>
    <subcellularLocation>
        <location evidence="3">Golgi apparatus</location>
    </subcellularLocation>
    <subcellularLocation>
        <location evidence="1">Inflammasome</location>
    </subcellularLocation>
    <subcellularLocation>
        <location evidence="4">Secreted</location>
    </subcellularLocation>
</comment>
<dbReference type="GO" id="GO:0005634">
    <property type="term" value="C:nucleus"/>
    <property type="evidence" value="ECO:0007669"/>
    <property type="project" value="UniProtKB-SubCell"/>
</dbReference>
<dbReference type="AlphaFoldDB" id="A0AAV7LWU9"/>
<evidence type="ECO:0000256" key="11">
    <source>
        <dbReference type="ARBA" id="ARBA00022824"/>
    </source>
</evidence>
<feature type="domain" description="NACHT" evidence="20">
    <location>
        <begin position="201"/>
        <end position="401"/>
    </location>
</feature>
<dbReference type="InterPro" id="IPR011029">
    <property type="entry name" value="DEATH-like_dom_sf"/>
</dbReference>
<dbReference type="InterPro" id="IPR050637">
    <property type="entry name" value="NLRP_innate_immun_reg"/>
</dbReference>
<dbReference type="Gene3D" id="3.80.10.10">
    <property type="entry name" value="Ribonuclease Inhibitor"/>
    <property type="match status" value="1"/>
</dbReference>
<accession>A0AAV7LWU9</accession>
<evidence type="ECO:0000256" key="14">
    <source>
        <dbReference type="ARBA" id="ARBA00023015"/>
    </source>
</evidence>
<evidence type="ECO:0000256" key="4">
    <source>
        <dbReference type="ARBA" id="ARBA00004613"/>
    </source>
</evidence>
<evidence type="ECO:0000256" key="8">
    <source>
        <dbReference type="ARBA" id="ARBA00022737"/>
    </source>
</evidence>
<evidence type="ECO:0000256" key="13">
    <source>
        <dbReference type="ARBA" id="ARBA00022843"/>
    </source>
</evidence>
<dbReference type="Pfam" id="PF17779">
    <property type="entry name" value="WHD_NOD2"/>
    <property type="match status" value="1"/>
</dbReference>
<dbReference type="SUPFAM" id="SSF52047">
    <property type="entry name" value="RNI-like"/>
    <property type="match status" value="1"/>
</dbReference>
<dbReference type="GO" id="GO:0005524">
    <property type="term" value="F:ATP binding"/>
    <property type="evidence" value="ECO:0007669"/>
    <property type="project" value="UniProtKB-KW"/>
</dbReference>
<sequence length="1003" mass="113555">MVIMAMTAKELLTQVLEDLLEVEFKQFKSKLPETQSSDSKKHIPRSLLEKADPLSTADLLLDYFGEGQALKTTSVVLHLINKRELASDLERKLQAIVCRDSILRSQDNGADCQVLYKAAIKHKFSKVKDYNSLPGEWVDLEQCHIKQLIIKKHRSATEREQAILSRGKTHLEMLKRFQDGGAARAHLETFLDENQKGRAPQTLILQGASGIGKSYTLRKMMLDWASGRLYRERFEFVFHLNLKELSIEKRPVSLEDLMLANFKGLQPSLKQILSRPEKLLFLMDGFDELRYLHCQADEILAANTQTPYPAHVTVVLLLTRQLLPECTLLISTRPTALEKLESYVCADCYLEVLGFLEEERKSFFYNYFQDNHLAFEAYKAIQENDTISTMCFVPMVCWIVCTALKKQMEIGHGLANIQTTTHIFLHFTQILLWHHHSKLPRGSTMRTSTQGLLEKVGSLALSGILRQQVIFEAQDLVAHNLEISEIPSTFLNALLRQTITVEAVYSFGHVTLQEFFAALFYFFASQKVQWEKDVSNLLEEGLKAENGHLILTIRFLFGLSNQQSWQMLSQLTQDTPSLSRFVPYTIHASLLSWIQRAACSPRLSDPHFHLELLHCLYEAHQEDFVRQAMAVLDNIRFMVFPLKRNDCMALAYCMQCCNTVQNLYLFCCRLGAEEMRMLQPALKKCQVLELEFSNLPDVAQKDVCSSLSDRQTMISILFTSITSPAGVKDTLFRCKAVEGPGECSLVIRYVSSDETVHMCSWTIPQCHPTTITLLKTQLSDCGLQQICTVLRFAKNHLKTLRVSGNSLSKVCIPDLSSLVARNPLLTYLELSSNNLGDEAVTLLCSELQVVGSQLQYLNLEENLLSRGCVPAICGLVAAVPALSTLKLGFNELADAGAELLWPMLSSPLCRLVDLGMDANHLTDACTESLARSLLPNQTLELLLLSRNALTSQSLPHLDTIWRECNSIHVINVADTYISKLDRRRYSMFYNAKGKKYLEQKVNS</sequence>